<dbReference type="AlphaFoldDB" id="A0A5N6L2N1"/>
<proteinExistence type="predicted"/>
<reference evidence="2 3" key="1">
    <citation type="submission" date="2019-06" db="EMBL/GenBank/DDBJ databases">
        <title>A chromosomal-level reference genome of Carpinus fangiana (Coryloideae, Betulaceae).</title>
        <authorList>
            <person name="Yang X."/>
            <person name="Wang Z."/>
            <person name="Zhang L."/>
            <person name="Hao G."/>
            <person name="Liu J."/>
            <person name="Yang Y."/>
        </authorList>
    </citation>
    <scope>NUCLEOTIDE SEQUENCE [LARGE SCALE GENOMIC DNA]</scope>
    <source>
        <strain evidence="2">Cfa_2016G</strain>
        <tissue evidence="2">Leaf</tissue>
    </source>
</reference>
<feature type="region of interest" description="Disordered" evidence="1">
    <location>
        <begin position="1"/>
        <end position="73"/>
    </location>
</feature>
<evidence type="ECO:0008006" key="4">
    <source>
        <dbReference type="Google" id="ProtNLM"/>
    </source>
</evidence>
<sequence length="266" mass="29568">MAAPPTSRVRQEATHRRHMGHQSQWQMLLLRHERSGGSRQPVGQSRPAPATDDVRPVAKRRVPDRFRPPHATLTPLRDSIQATKLAALPDSPTSDKAPPRCVACCLIPGTNHEVSSPRADATQTFRFDILRTHKYNERDHHHPGSVPEEHLPKFFAKSGYVDVAPGKTKKDGGGKGNWGRSGDEILDEDFNVKPRRRSNSSVEHGPRPFQTKFEIHEPEPVFEEESMGPNATDLEGLEHDDNSSTSDTMSKTDTNDSVVESEGVAK</sequence>
<gene>
    <name evidence="2" type="ORF">FH972_025859</name>
</gene>
<evidence type="ECO:0000256" key="1">
    <source>
        <dbReference type="SAM" id="MobiDB-lite"/>
    </source>
</evidence>
<feature type="region of interest" description="Disordered" evidence="1">
    <location>
        <begin position="164"/>
        <end position="266"/>
    </location>
</feature>
<name>A0A5N6L2N1_9ROSI</name>
<keyword evidence="3" id="KW-1185">Reference proteome</keyword>
<dbReference type="Proteomes" id="UP000327013">
    <property type="component" value="Unassembled WGS sequence"/>
</dbReference>
<organism evidence="2 3">
    <name type="scientific">Carpinus fangiana</name>
    <dbReference type="NCBI Taxonomy" id="176857"/>
    <lineage>
        <taxon>Eukaryota</taxon>
        <taxon>Viridiplantae</taxon>
        <taxon>Streptophyta</taxon>
        <taxon>Embryophyta</taxon>
        <taxon>Tracheophyta</taxon>
        <taxon>Spermatophyta</taxon>
        <taxon>Magnoliopsida</taxon>
        <taxon>eudicotyledons</taxon>
        <taxon>Gunneridae</taxon>
        <taxon>Pentapetalae</taxon>
        <taxon>rosids</taxon>
        <taxon>fabids</taxon>
        <taxon>Fagales</taxon>
        <taxon>Betulaceae</taxon>
        <taxon>Carpinus</taxon>
    </lineage>
</organism>
<dbReference type="EMBL" id="VIBQ01000072">
    <property type="protein sequence ID" value="KAB8606229.1"/>
    <property type="molecule type" value="Genomic_DNA"/>
</dbReference>
<protein>
    <recommendedName>
        <fullName evidence="4">Hyaluronan/mRNA-binding protein domain-containing protein</fullName>
    </recommendedName>
</protein>
<comment type="caution">
    <text evidence="2">The sequence shown here is derived from an EMBL/GenBank/DDBJ whole genome shotgun (WGS) entry which is preliminary data.</text>
</comment>
<evidence type="ECO:0000313" key="2">
    <source>
        <dbReference type="EMBL" id="KAB8606229.1"/>
    </source>
</evidence>
<evidence type="ECO:0000313" key="3">
    <source>
        <dbReference type="Proteomes" id="UP000327013"/>
    </source>
</evidence>
<dbReference type="OrthoDB" id="2122308at2759"/>
<accession>A0A5N6L2N1</accession>
<feature type="compositionally biased region" description="Basic and acidic residues" evidence="1">
    <location>
        <begin position="52"/>
        <end position="67"/>
    </location>
</feature>
<feature type="compositionally biased region" description="Low complexity" evidence="1">
    <location>
        <begin position="243"/>
        <end position="257"/>
    </location>
</feature>